<dbReference type="Pfam" id="PF01494">
    <property type="entry name" value="FAD_binding_3"/>
    <property type="match status" value="1"/>
</dbReference>
<evidence type="ECO:0000313" key="6">
    <source>
        <dbReference type="EMBL" id="KAK9769517.1"/>
    </source>
</evidence>
<dbReference type="InterPro" id="IPR051017">
    <property type="entry name" value="Aldolase-II_Adducin_sf"/>
</dbReference>
<dbReference type="SMART" id="SM01007">
    <property type="entry name" value="Aldolase_II"/>
    <property type="match status" value="1"/>
</dbReference>
<organism evidence="6 7">
    <name type="scientific">Seiridium cardinale</name>
    <dbReference type="NCBI Taxonomy" id="138064"/>
    <lineage>
        <taxon>Eukaryota</taxon>
        <taxon>Fungi</taxon>
        <taxon>Dikarya</taxon>
        <taxon>Ascomycota</taxon>
        <taxon>Pezizomycotina</taxon>
        <taxon>Sordariomycetes</taxon>
        <taxon>Xylariomycetidae</taxon>
        <taxon>Amphisphaeriales</taxon>
        <taxon>Sporocadaceae</taxon>
        <taxon>Seiridium</taxon>
    </lineage>
</organism>
<name>A0ABR2X6W9_9PEZI</name>
<dbReference type="InterPro" id="IPR002938">
    <property type="entry name" value="FAD-bd"/>
</dbReference>
<sequence>MSAWYQPACFSARRSYLEGSLFSSCVTSNFWLRGFSANVALPVLIVGAGPSGLLLALLLAKHGVPVHVLEASDQLDERPRAAIYGPPAIPDLKRAGILEEVRRRGMTLNNMSWRRYEDHSCITGMDGSGLADVEGEDLRTTCLVLDELDRLMLDEFLNKYNGKVDWNHRVIDVGQNDQTAWVDVQTPNGPAKICGDYIVGCDGATSQVRKSLFDDFPGFTWEQQVVATNVYYDFEGRFGFSNSNFIIHPEDFTLVAKITSDGLYRVTYGEKPGLTWDEIKQRQPEKFERILPGHPKPDEYQLVSMTPYRMHQRCAPSFRVGRILLAADAAHLCNPWGGQGITGGFVDVGGLYECLAGIWDGRADDDILDIYSDKRIEKWKTVIDKVSQDNFRRVSDAEPSTMLERDPLLMACKKAELDKNEQREMMLQSMQLSVLEAKRKGVLEAGTSPEGEINMYYNTNLNLTNTAFFLFGPLAFRRVRSRRPVPDRRTSAERVLILQSDVEVQSMGKTKDGRSLKIRSYPQFATPEEERLYRKQHLAAAFRVFADRGFDEGVAGHISVRDPIMTDHFWLNPLSMHFSLIKVSDLILVDENGLVVEGDEPINTAAFTIHSAIHRARPDANAACHAHSVHGKAFSVFGRELEMITQDSLRFYNCHSVYDNFGGVVVDAEEGNRIANALGGGKAVILQNHGLLTVGNSVDEAAFWFISMDRTCQAQLLADAAAAAGYKKKFIDDEEAEYGVKEVGGPEKGWLAFQPYYDEQLAKTKGEFLQ</sequence>
<dbReference type="Proteomes" id="UP001465668">
    <property type="component" value="Unassembled WGS sequence"/>
</dbReference>
<dbReference type="InterPro" id="IPR036188">
    <property type="entry name" value="FAD/NAD-bd_sf"/>
</dbReference>
<dbReference type="EMBL" id="JARVKM010000121">
    <property type="protein sequence ID" value="KAK9769517.1"/>
    <property type="molecule type" value="Genomic_DNA"/>
</dbReference>
<proteinExistence type="predicted"/>
<evidence type="ECO:0000256" key="3">
    <source>
        <dbReference type="ARBA" id="ARBA00022827"/>
    </source>
</evidence>
<dbReference type="InterPro" id="IPR036409">
    <property type="entry name" value="Aldolase_II/adducin_N_sf"/>
</dbReference>
<reference evidence="6 7" key="1">
    <citation type="submission" date="2024-02" db="EMBL/GenBank/DDBJ databases">
        <title>First draft genome assembly of two strains of Seiridium cardinale.</title>
        <authorList>
            <person name="Emiliani G."/>
            <person name="Scali E."/>
        </authorList>
    </citation>
    <scope>NUCLEOTIDE SEQUENCE [LARGE SCALE GENOMIC DNA]</scope>
    <source>
        <strain evidence="6 7">BM-138-000479</strain>
    </source>
</reference>
<keyword evidence="7" id="KW-1185">Reference proteome</keyword>
<evidence type="ECO:0000256" key="2">
    <source>
        <dbReference type="ARBA" id="ARBA00022630"/>
    </source>
</evidence>
<dbReference type="PANTHER" id="PTHR10672:SF39">
    <property type="entry name" value="CLASS II ALDOLASE_ADDUCIN N-TERMINAL DOMAIN-CONTAINING PROTEIN"/>
    <property type="match status" value="1"/>
</dbReference>
<dbReference type="Gene3D" id="3.40.225.10">
    <property type="entry name" value="Class II aldolase/adducin N-terminal domain"/>
    <property type="match status" value="1"/>
</dbReference>
<dbReference type="SUPFAM" id="SSF53639">
    <property type="entry name" value="AraD/HMP-PK domain-like"/>
    <property type="match status" value="1"/>
</dbReference>
<keyword evidence="2" id="KW-0285">Flavoprotein</keyword>
<dbReference type="SUPFAM" id="SSF51905">
    <property type="entry name" value="FAD/NAD(P)-binding domain"/>
    <property type="match status" value="1"/>
</dbReference>
<dbReference type="PRINTS" id="PR00420">
    <property type="entry name" value="RNGMNOXGNASE"/>
</dbReference>
<dbReference type="Gene3D" id="3.50.50.60">
    <property type="entry name" value="FAD/NAD(P)-binding domain"/>
    <property type="match status" value="1"/>
</dbReference>
<accession>A0ABR2X6W9</accession>
<gene>
    <name evidence="6" type="ORF">SCAR479_13828</name>
</gene>
<dbReference type="Pfam" id="PF00596">
    <property type="entry name" value="Aldolase_II"/>
    <property type="match status" value="1"/>
</dbReference>
<evidence type="ECO:0000256" key="1">
    <source>
        <dbReference type="ARBA" id="ARBA00005179"/>
    </source>
</evidence>
<comment type="caution">
    <text evidence="6">The sequence shown here is derived from an EMBL/GenBank/DDBJ whole genome shotgun (WGS) entry which is preliminary data.</text>
</comment>
<comment type="pathway">
    <text evidence="1">Secondary metabolite biosynthesis.</text>
</comment>
<dbReference type="InterPro" id="IPR001303">
    <property type="entry name" value="Aldolase_II/adducin_N"/>
</dbReference>
<evidence type="ECO:0000313" key="7">
    <source>
        <dbReference type="Proteomes" id="UP001465668"/>
    </source>
</evidence>
<dbReference type="PANTHER" id="PTHR10672">
    <property type="entry name" value="ADDUCIN"/>
    <property type="match status" value="1"/>
</dbReference>
<keyword evidence="3" id="KW-0274">FAD</keyword>
<keyword evidence="4" id="KW-0560">Oxidoreductase</keyword>
<dbReference type="Gene3D" id="3.30.70.2450">
    <property type="match status" value="1"/>
</dbReference>
<feature type="domain" description="Class II aldolase/adducin N-terminal" evidence="5">
    <location>
        <begin position="536"/>
        <end position="716"/>
    </location>
</feature>
<dbReference type="NCBIfam" id="NF004855">
    <property type="entry name" value="PRK06208.1"/>
    <property type="match status" value="1"/>
</dbReference>
<evidence type="ECO:0000256" key="4">
    <source>
        <dbReference type="ARBA" id="ARBA00023002"/>
    </source>
</evidence>
<protein>
    <recommendedName>
        <fullName evidence="5">Class II aldolase/adducin N-terminal domain-containing protein</fullName>
    </recommendedName>
</protein>
<evidence type="ECO:0000259" key="5">
    <source>
        <dbReference type="SMART" id="SM01007"/>
    </source>
</evidence>